<dbReference type="PATRIC" id="fig|1608419.3.peg.694"/>
<proteinExistence type="predicted"/>
<evidence type="ECO:0000313" key="3">
    <source>
        <dbReference type="Proteomes" id="UP000035037"/>
    </source>
</evidence>
<evidence type="ECO:0000313" key="2">
    <source>
        <dbReference type="EMBL" id="KKZ11051.1"/>
    </source>
</evidence>
<feature type="domain" description="HNH" evidence="1">
    <location>
        <begin position="9"/>
        <end position="53"/>
    </location>
</feature>
<protein>
    <recommendedName>
        <fullName evidence="1">HNH domain-containing protein</fullName>
    </recommendedName>
</protein>
<accession>A0A0G8ASU3</accession>
<comment type="caution">
    <text evidence="2">The sequence shown here is derived from an EMBL/GenBank/DDBJ whole genome shotgun (WGS) entry which is preliminary data.</text>
</comment>
<evidence type="ECO:0000259" key="1">
    <source>
        <dbReference type="Pfam" id="PF01844"/>
    </source>
</evidence>
<dbReference type="AlphaFoldDB" id="A0A0G8ASU3"/>
<name>A0A0G8ASU3_9SYNE</name>
<dbReference type="Proteomes" id="UP000035037">
    <property type="component" value="Unassembled WGS sequence"/>
</dbReference>
<dbReference type="GO" id="GO:0008270">
    <property type="term" value="F:zinc ion binding"/>
    <property type="evidence" value="ECO:0007669"/>
    <property type="project" value="InterPro"/>
</dbReference>
<dbReference type="GO" id="GO:0003676">
    <property type="term" value="F:nucleic acid binding"/>
    <property type="evidence" value="ECO:0007669"/>
    <property type="project" value="InterPro"/>
</dbReference>
<dbReference type="Gene3D" id="1.10.30.50">
    <property type="match status" value="1"/>
</dbReference>
<gene>
    <name evidence="2" type="ORF">TQ37_07770</name>
</gene>
<organism evidence="2 3">
    <name type="scientific">Candidatus Synechococcus spongiarum 15L</name>
    <dbReference type="NCBI Taxonomy" id="1608419"/>
    <lineage>
        <taxon>Bacteria</taxon>
        <taxon>Bacillati</taxon>
        <taxon>Cyanobacteriota</taxon>
        <taxon>Cyanophyceae</taxon>
        <taxon>Synechococcales</taxon>
        <taxon>Synechococcaceae</taxon>
        <taxon>Synechococcus</taxon>
    </lineage>
</organism>
<reference evidence="2 3" key="2">
    <citation type="submission" date="2015-05" db="EMBL/GenBank/DDBJ databases">
        <title>Lifestyle Evolution in Cyanobacterial Symbionts of Sponges.</title>
        <authorList>
            <person name="Burgsdorf I."/>
            <person name="Slaby B.M."/>
            <person name="Handley K.M."/>
            <person name="Haber M."/>
            <person name="Blom J."/>
            <person name="Marshall C.W."/>
            <person name="Gilbert J.A."/>
            <person name="Hentschel U."/>
            <person name="Steindler L."/>
        </authorList>
    </citation>
    <scope>NUCLEOTIDE SEQUENCE [LARGE SCALE GENOMIC DNA]</scope>
    <source>
        <strain evidence="2">15L</strain>
    </source>
</reference>
<dbReference type="EMBL" id="JYFQ01000155">
    <property type="protein sequence ID" value="KKZ11051.1"/>
    <property type="molecule type" value="Genomic_DNA"/>
</dbReference>
<dbReference type="GO" id="GO:0004519">
    <property type="term" value="F:endonuclease activity"/>
    <property type="evidence" value="ECO:0007669"/>
    <property type="project" value="InterPro"/>
</dbReference>
<sequence length="140" mass="16488">MQREFIGRCVYCRKSDLDQEPGAFHVEHYRPQKHFPNLATTYNNLFYACSTCNIFKADYWNQRVEARIPNPCDDVMSQHLAFRDHIIEEQSQRGLIAIEQLRLNNDNSTGYRQRLHQDVLRLIDAVIELKNKKRTSSNCG</sequence>
<reference evidence="2 3" key="1">
    <citation type="submission" date="2015-02" db="EMBL/GenBank/DDBJ databases">
        <authorList>
            <person name="Slaby B."/>
            <person name="Hentschel U."/>
        </authorList>
    </citation>
    <scope>NUCLEOTIDE SEQUENCE [LARGE SCALE GENOMIC DNA]</scope>
    <source>
        <strain evidence="2">15L</strain>
    </source>
</reference>
<dbReference type="InterPro" id="IPR002711">
    <property type="entry name" value="HNH"/>
</dbReference>
<dbReference type="Pfam" id="PF01844">
    <property type="entry name" value="HNH"/>
    <property type="match status" value="1"/>
</dbReference>